<comment type="caution">
    <text evidence="5">The sequence shown here is derived from an EMBL/GenBank/DDBJ whole genome shotgun (WGS) entry which is preliminary data.</text>
</comment>
<accession>A0ABP6VFH5</accession>
<dbReference type="PANTHER" id="PTHR44688:SF16">
    <property type="entry name" value="DNA-BINDING TRANSCRIPTIONAL ACTIVATOR DEVR_DOSR"/>
    <property type="match status" value="1"/>
</dbReference>
<keyword evidence="2" id="KW-0238">DNA-binding</keyword>
<dbReference type="SUPFAM" id="SSF46894">
    <property type="entry name" value="C-terminal effector domain of the bipartite response regulators"/>
    <property type="match status" value="1"/>
</dbReference>
<dbReference type="Gene3D" id="1.25.40.10">
    <property type="entry name" value="Tetratricopeptide repeat domain"/>
    <property type="match status" value="1"/>
</dbReference>
<dbReference type="RefSeq" id="WP_344856789.1">
    <property type="nucleotide sequence ID" value="NZ_BAAAZN010000002.1"/>
</dbReference>
<sequence>MSVTEVEKPTAAGACPAFGLPYVPGGAAAARAAAAEPPERDHALRAIAMANSGENRDLVIREAVFVLRSPGRQDVLSFWYAAMALVHAGETGLAEECCDRMLCGRRTGTPGAPAEFALALRGRLAWLHGDPATAIEMLADALERDPEPRLRDLLVAWSITAHVSRGELDAAYRRMLDHLCCESYSGSDDKPALLAALGELELAAERYEVARTAFLECGRLLTECGVRNPAVLPWRSRAALCANASGRHRLASVLAERELRLARRWPDPRTLGVAAHAHAVVLGRTSGDAREAADTLAGGPAVEELLRARYDLAHFLNAEQEYPQSRIVLAGVRDLAAKAGYAGWAGRAESALDRLRRQAGDRLTAQQRKIAELARSGMSNRRIAEQQFLTVRTVEFHLSSVYRKLGVAGRRELAALPAPLP</sequence>
<evidence type="ECO:0000313" key="5">
    <source>
        <dbReference type="EMBL" id="GAA3533102.1"/>
    </source>
</evidence>
<protein>
    <recommendedName>
        <fullName evidence="4">HTH luxR-type domain-containing protein</fullName>
    </recommendedName>
</protein>
<keyword evidence="6" id="KW-1185">Reference proteome</keyword>
<dbReference type="EMBL" id="BAAAZN010000002">
    <property type="protein sequence ID" value="GAA3533102.1"/>
    <property type="molecule type" value="Genomic_DNA"/>
</dbReference>
<evidence type="ECO:0000313" key="6">
    <source>
        <dbReference type="Proteomes" id="UP001500689"/>
    </source>
</evidence>
<dbReference type="PROSITE" id="PS50043">
    <property type="entry name" value="HTH_LUXR_2"/>
    <property type="match status" value="1"/>
</dbReference>
<dbReference type="InterPro" id="IPR036388">
    <property type="entry name" value="WH-like_DNA-bd_sf"/>
</dbReference>
<reference evidence="6" key="1">
    <citation type="journal article" date="2019" name="Int. J. Syst. Evol. Microbiol.">
        <title>The Global Catalogue of Microorganisms (GCM) 10K type strain sequencing project: providing services to taxonomists for standard genome sequencing and annotation.</title>
        <authorList>
            <consortium name="The Broad Institute Genomics Platform"/>
            <consortium name="The Broad Institute Genome Sequencing Center for Infectious Disease"/>
            <person name="Wu L."/>
            <person name="Ma J."/>
        </authorList>
    </citation>
    <scope>NUCLEOTIDE SEQUENCE [LARGE SCALE GENOMIC DNA]</scope>
    <source>
        <strain evidence="6">JCM 16898</strain>
    </source>
</reference>
<evidence type="ECO:0000259" key="4">
    <source>
        <dbReference type="PROSITE" id="PS50043"/>
    </source>
</evidence>
<organism evidence="5 6">
    <name type="scientific">Amycolatopsis ultiminotia</name>
    <dbReference type="NCBI Taxonomy" id="543629"/>
    <lineage>
        <taxon>Bacteria</taxon>
        <taxon>Bacillati</taxon>
        <taxon>Actinomycetota</taxon>
        <taxon>Actinomycetes</taxon>
        <taxon>Pseudonocardiales</taxon>
        <taxon>Pseudonocardiaceae</taxon>
        <taxon>Amycolatopsis</taxon>
    </lineage>
</organism>
<evidence type="ECO:0000256" key="2">
    <source>
        <dbReference type="ARBA" id="ARBA00023125"/>
    </source>
</evidence>
<feature type="domain" description="HTH luxR-type" evidence="4">
    <location>
        <begin position="356"/>
        <end position="421"/>
    </location>
</feature>
<dbReference type="PANTHER" id="PTHR44688">
    <property type="entry name" value="DNA-BINDING TRANSCRIPTIONAL ACTIVATOR DEVR_DOSR"/>
    <property type="match status" value="1"/>
</dbReference>
<gene>
    <name evidence="5" type="ORF">GCM10022222_15590</name>
</gene>
<dbReference type="InterPro" id="IPR000792">
    <property type="entry name" value="Tscrpt_reg_LuxR_C"/>
</dbReference>
<keyword evidence="3" id="KW-0804">Transcription</keyword>
<evidence type="ECO:0000256" key="1">
    <source>
        <dbReference type="ARBA" id="ARBA00023015"/>
    </source>
</evidence>
<keyword evidence="1" id="KW-0805">Transcription regulation</keyword>
<dbReference type="CDD" id="cd06170">
    <property type="entry name" value="LuxR_C_like"/>
    <property type="match status" value="1"/>
</dbReference>
<evidence type="ECO:0000256" key="3">
    <source>
        <dbReference type="ARBA" id="ARBA00023163"/>
    </source>
</evidence>
<dbReference type="Gene3D" id="1.10.10.10">
    <property type="entry name" value="Winged helix-like DNA-binding domain superfamily/Winged helix DNA-binding domain"/>
    <property type="match status" value="1"/>
</dbReference>
<dbReference type="InterPro" id="IPR016032">
    <property type="entry name" value="Sig_transdc_resp-reg_C-effctor"/>
</dbReference>
<proteinExistence type="predicted"/>
<dbReference type="Pfam" id="PF00196">
    <property type="entry name" value="GerE"/>
    <property type="match status" value="1"/>
</dbReference>
<dbReference type="SMART" id="SM00421">
    <property type="entry name" value="HTH_LUXR"/>
    <property type="match status" value="1"/>
</dbReference>
<dbReference type="Proteomes" id="UP001500689">
    <property type="component" value="Unassembled WGS sequence"/>
</dbReference>
<name>A0ABP6VFH5_9PSEU</name>
<dbReference type="InterPro" id="IPR011990">
    <property type="entry name" value="TPR-like_helical_dom_sf"/>
</dbReference>
<dbReference type="PRINTS" id="PR00038">
    <property type="entry name" value="HTHLUXR"/>
</dbReference>